<evidence type="ECO:0000259" key="1">
    <source>
        <dbReference type="PROSITE" id="PS50943"/>
    </source>
</evidence>
<dbReference type="Proteomes" id="UP000051999">
    <property type="component" value="Unassembled WGS sequence"/>
</dbReference>
<name>A0A0R1RIB2_9LACO</name>
<comment type="caution">
    <text evidence="2">The sequence shown here is derived from an EMBL/GenBank/DDBJ whole genome shotgun (WGS) entry which is preliminary data.</text>
</comment>
<protein>
    <recommendedName>
        <fullName evidence="1">HTH cro/C1-type domain-containing protein</fullName>
    </recommendedName>
</protein>
<dbReference type="AlphaFoldDB" id="A0A0R1RIB2"/>
<dbReference type="Gene3D" id="1.10.260.40">
    <property type="entry name" value="lambda repressor-like DNA-binding domains"/>
    <property type="match status" value="1"/>
</dbReference>
<dbReference type="EMBL" id="AZFF01000003">
    <property type="protein sequence ID" value="KRL56637.1"/>
    <property type="molecule type" value="Genomic_DNA"/>
</dbReference>
<keyword evidence="3" id="KW-1185">Reference proteome</keyword>
<dbReference type="SUPFAM" id="SSF47413">
    <property type="entry name" value="lambda repressor-like DNA-binding domains"/>
    <property type="match status" value="1"/>
</dbReference>
<dbReference type="InterPro" id="IPR010982">
    <property type="entry name" value="Lambda_DNA-bd_dom_sf"/>
</dbReference>
<gene>
    <name evidence="2" type="ORF">FD35_GL001733</name>
</gene>
<dbReference type="PROSITE" id="PS50943">
    <property type="entry name" value="HTH_CROC1"/>
    <property type="match status" value="1"/>
</dbReference>
<feature type="domain" description="HTH cro/C1-type" evidence="1">
    <location>
        <begin position="12"/>
        <end position="67"/>
    </location>
</feature>
<dbReference type="Pfam" id="PF13443">
    <property type="entry name" value="HTH_26"/>
    <property type="match status" value="1"/>
</dbReference>
<dbReference type="eggNOG" id="ENOG5033MC1">
    <property type="taxonomic scope" value="Bacteria"/>
</dbReference>
<dbReference type="PATRIC" id="fig|1114972.6.peg.1764"/>
<dbReference type="OrthoDB" id="2899891at2"/>
<dbReference type="InterPro" id="IPR001387">
    <property type="entry name" value="Cro/C1-type_HTH"/>
</dbReference>
<proteinExistence type="predicted"/>
<evidence type="ECO:0000313" key="2">
    <source>
        <dbReference type="EMBL" id="KRL56637.1"/>
    </source>
</evidence>
<dbReference type="SMART" id="SM00530">
    <property type="entry name" value="HTH_XRE"/>
    <property type="match status" value="1"/>
</dbReference>
<evidence type="ECO:0000313" key="3">
    <source>
        <dbReference type="Proteomes" id="UP000051999"/>
    </source>
</evidence>
<accession>A0A0R1RIB2</accession>
<dbReference type="RefSeq" id="WP_017262278.1">
    <property type="nucleotide sequence ID" value="NZ_AUAW01000005.1"/>
</dbReference>
<reference evidence="2 3" key="1">
    <citation type="journal article" date="2015" name="Genome Announc.">
        <title>Expanding the biotechnology potential of lactobacilli through comparative genomics of 213 strains and associated genera.</title>
        <authorList>
            <person name="Sun Z."/>
            <person name="Harris H.M."/>
            <person name="McCann A."/>
            <person name="Guo C."/>
            <person name="Argimon S."/>
            <person name="Zhang W."/>
            <person name="Yang X."/>
            <person name="Jeffery I.B."/>
            <person name="Cooney J.C."/>
            <person name="Kagawa T.F."/>
            <person name="Liu W."/>
            <person name="Song Y."/>
            <person name="Salvetti E."/>
            <person name="Wrobel A."/>
            <person name="Rasinkangas P."/>
            <person name="Parkhill J."/>
            <person name="Rea M.C."/>
            <person name="O'Sullivan O."/>
            <person name="Ritari J."/>
            <person name="Douillard F.P."/>
            <person name="Paul Ross R."/>
            <person name="Yang R."/>
            <person name="Briner A.E."/>
            <person name="Felis G.E."/>
            <person name="de Vos W.M."/>
            <person name="Barrangou R."/>
            <person name="Klaenhammer T.R."/>
            <person name="Caufield P.W."/>
            <person name="Cui Y."/>
            <person name="Zhang H."/>
            <person name="O'Toole P.W."/>
        </authorList>
    </citation>
    <scope>NUCLEOTIDE SEQUENCE [LARGE SCALE GENOMIC DNA]</scope>
    <source>
        <strain evidence="2 3">DSM 15814</strain>
    </source>
</reference>
<organism evidence="2 3">
    <name type="scientific">Furfurilactobacillus rossiae DSM 15814</name>
    <dbReference type="NCBI Taxonomy" id="1114972"/>
    <lineage>
        <taxon>Bacteria</taxon>
        <taxon>Bacillati</taxon>
        <taxon>Bacillota</taxon>
        <taxon>Bacilli</taxon>
        <taxon>Lactobacillales</taxon>
        <taxon>Lactobacillaceae</taxon>
        <taxon>Furfurilactobacillus</taxon>
    </lineage>
</organism>
<dbReference type="GO" id="GO:0003677">
    <property type="term" value="F:DNA binding"/>
    <property type="evidence" value="ECO:0007669"/>
    <property type="project" value="InterPro"/>
</dbReference>
<dbReference type="STRING" id="1114972.FD35_GL001733"/>
<sequence length="77" mass="8931">MANGKLTLQNNLSEILGKRRIKITELSEGTGVSRTTLTALYYARVKMIRWDTLMSICDYLQIPLNELIEYQPKKVKR</sequence>